<sequence>MVRSLMQLDHLEVKQCTRMDAVIMEEGSENVITEEGSEKKIILPYLSQIILESCSDLTSFYVGSSTFQCELLTRFEVLHLLRHSLES</sequence>
<evidence type="ECO:0000313" key="1">
    <source>
        <dbReference type="EMBL" id="GKV25977.1"/>
    </source>
</evidence>
<dbReference type="AlphaFoldDB" id="A0AAV5KMU7"/>
<protein>
    <submittedName>
        <fullName evidence="1">Uncharacterized protein</fullName>
    </submittedName>
</protein>
<accession>A0AAV5KMU7</accession>
<proteinExistence type="predicted"/>
<evidence type="ECO:0000313" key="2">
    <source>
        <dbReference type="Proteomes" id="UP001054252"/>
    </source>
</evidence>
<gene>
    <name evidence="1" type="ORF">SLEP1_g35347</name>
</gene>
<keyword evidence="2" id="KW-1185">Reference proteome</keyword>
<reference evidence="1 2" key="1">
    <citation type="journal article" date="2021" name="Commun. Biol.">
        <title>The genome of Shorea leprosula (Dipterocarpaceae) highlights the ecological relevance of drought in aseasonal tropical rainforests.</title>
        <authorList>
            <person name="Ng K.K.S."/>
            <person name="Kobayashi M.J."/>
            <person name="Fawcett J.A."/>
            <person name="Hatakeyama M."/>
            <person name="Paape T."/>
            <person name="Ng C.H."/>
            <person name="Ang C.C."/>
            <person name="Tnah L.H."/>
            <person name="Lee C.T."/>
            <person name="Nishiyama T."/>
            <person name="Sese J."/>
            <person name="O'Brien M.J."/>
            <person name="Copetti D."/>
            <person name="Mohd Noor M.I."/>
            <person name="Ong R.C."/>
            <person name="Putra M."/>
            <person name="Sireger I.Z."/>
            <person name="Indrioko S."/>
            <person name="Kosugi Y."/>
            <person name="Izuno A."/>
            <person name="Isagi Y."/>
            <person name="Lee S.L."/>
            <person name="Shimizu K.K."/>
        </authorList>
    </citation>
    <scope>NUCLEOTIDE SEQUENCE [LARGE SCALE GENOMIC DNA]</scope>
    <source>
        <strain evidence="1">214</strain>
    </source>
</reference>
<dbReference type="Proteomes" id="UP001054252">
    <property type="component" value="Unassembled WGS sequence"/>
</dbReference>
<organism evidence="1 2">
    <name type="scientific">Rubroshorea leprosula</name>
    <dbReference type="NCBI Taxonomy" id="152421"/>
    <lineage>
        <taxon>Eukaryota</taxon>
        <taxon>Viridiplantae</taxon>
        <taxon>Streptophyta</taxon>
        <taxon>Embryophyta</taxon>
        <taxon>Tracheophyta</taxon>
        <taxon>Spermatophyta</taxon>
        <taxon>Magnoliopsida</taxon>
        <taxon>eudicotyledons</taxon>
        <taxon>Gunneridae</taxon>
        <taxon>Pentapetalae</taxon>
        <taxon>rosids</taxon>
        <taxon>malvids</taxon>
        <taxon>Malvales</taxon>
        <taxon>Dipterocarpaceae</taxon>
        <taxon>Rubroshorea</taxon>
    </lineage>
</organism>
<comment type="caution">
    <text evidence="1">The sequence shown here is derived from an EMBL/GenBank/DDBJ whole genome shotgun (WGS) entry which is preliminary data.</text>
</comment>
<name>A0AAV5KMU7_9ROSI</name>
<dbReference type="EMBL" id="BPVZ01000070">
    <property type="protein sequence ID" value="GKV25977.1"/>
    <property type="molecule type" value="Genomic_DNA"/>
</dbReference>